<name>A0A8S1H737_9PELO</name>
<keyword evidence="3" id="KW-1185">Reference proteome</keyword>
<dbReference type="EMBL" id="CAJGYM010000026">
    <property type="protein sequence ID" value="CAD6192296.1"/>
    <property type="molecule type" value="Genomic_DNA"/>
</dbReference>
<accession>A0A8S1H737</accession>
<keyword evidence="1" id="KW-0732">Signal</keyword>
<reference evidence="2" key="1">
    <citation type="submission" date="2020-10" db="EMBL/GenBank/DDBJ databases">
        <authorList>
            <person name="Kikuchi T."/>
        </authorList>
    </citation>
    <scope>NUCLEOTIDE SEQUENCE</scope>
    <source>
        <strain evidence="2">NKZ352</strain>
    </source>
</reference>
<gene>
    <name evidence="2" type="ORF">CAUJ_LOCUS8215</name>
</gene>
<feature type="signal peptide" evidence="1">
    <location>
        <begin position="1"/>
        <end position="17"/>
    </location>
</feature>
<organism evidence="2 3">
    <name type="scientific">Caenorhabditis auriculariae</name>
    <dbReference type="NCBI Taxonomy" id="2777116"/>
    <lineage>
        <taxon>Eukaryota</taxon>
        <taxon>Metazoa</taxon>
        <taxon>Ecdysozoa</taxon>
        <taxon>Nematoda</taxon>
        <taxon>Chromadorea</taxon>
        <taxon>Rhabditida</taxon>
        <taxon>Rhabditina</taxon>
        <taxon>Rhabditomorpha</taxon>
        <taxon>Rhabditoidea</taxon>
        <taxon>Rhabditidae</taxon>
        <taxon>Peloderinae</taxon>
        <taxon>Caenorhabditis</taxon>
    </lineage>
</organism>
<evidence type="ECO:0000313" key="3">
    <source>
        <dbReference type="Proteomes" id="UP000835052"/>
    </source>
</evidence>
<dbReference type="Proteomes" id="UP000835052">
    <property type="component" value="Unassembled WGS sequence"/>
</dbReference>
<dbReference type="OrthoDB" id="5838019at2759"/>
<evidence type="ECO:0000256" key="1">
    <source>
        <dbReference type="SAM" id="SignalP"/>
    </source>
</evidence>
<dbReference type="AlphaFoldDB" id="A0A8S1H737"/>
<sequence length="190" mass="22164">MLLKLGVMFAALEVICALTRDELIDHLRHNQATRNTFDSRIRQGDWMKPIGYVAGKPIWPRILDKVHSTGELFFDDDNFAYLTLHELMKMIVPIILLTIFLSPEVRSLTMRDLLSTEPEGNSKYSFAVRPIANVAGELVYPRDQDDNPWIRTRNAKYNELDDLPSEQPTDPYVNRNIERVMRLLQREHRI</sequence>
<dbReference type="PANTHER" id="PTHR39352:SF1">
    <property type="entry name" value="NEUROPEPTIDE-LIKE PROTEIN"/>
    <property type="match status" value="1"/>
</dbReference>
<evidence type="ECO:0000313" key="2">
    <source>
        <dbReference type="EMBL" id="CAD6192296.1"/>
    </source>
</evidence>
<dbReference type="PANTHER" id="PTHR39352">
    <property type="entry name" value="PROTEIN CBG14251"/>
    <property type="match status" value="1"/>
</dbReference>
<protein>
    <submittedName>
        <fullName evidence="2">Uncharacterized protein</fullName>
    </submittedName>
</protein>
<feature type="chain" id="PRO_5035733642" evidence="1">
    <location>
        <begin position="18"/>
        <end position="190"/>
    </location>
</feature>
<comment type="caution">
    <text evidence="2">The sequence shown here is derived from an EMBL/GenBank/DDBJ whole genome shotgun (WGS) entry which is preliminary data.</text>
</comment>
<proteinExistence type="predicted"/>